<evidence type="ECO:0000259" key="4">
    <source>
        <dbReference type="PROSITE" id="PS50850"/>
    </source>
</evidence>
<dbReference type="InterPro" id="IPR020846">
    <property type="entry name" value="MFS_dom"/>
</dbReference>
<evidence type="ECO:0000313" key="6">
    <source>
        <dbReference type="Proteomes" id="UP001150941"/>
    </source>
</evidence>
<dbReference type="GO" id="GO:0016020">
    <property type="term" value="C:membrane"/>
    <property type="evidence" value="ECO:0007669"/>
    <property type="project" value="UniProtKB-SubCell"/>
</dbReference>
<feature type="transmembrane region" description="Helical" evidence="3">
    <location>
        <begin position="356"/>
        <end position="378"/>
    </location>
</feature>
<dbReference type="InterPro" id="IPR036259">
    <property type="entry name" value="MFS_trans_sf"/>
</dbReference>
<sequence length="424" mass="45671">MSSEKLKPEELPQEDEVQEFPDGGLRAWTVVLGAWCGLTPTFAVMNIGGVLEAWLADHELKQYSKSTISWIFSLWCCLLYIGGIFVGPMFDKYGVRYTALPGSVGAVLSIMFLSVCTEYYQFILGFSVLGGLSFSTLITPSLGCVAHWFNKNRGLAIGVACTSGGIGGIIFTVIFGALSNRIGYPWTIRILGFICLFLCTVSNALLRTRIPLSRHKAAYLDIKALTEPVFLATTLSVVLAEAGLIIPVIYLPSYALAHGIDSGLSYQLMNIFNATSIVGRIIPGILADRVGRFNVMTVTSATCGIFSFALWLTAHNNRAAILSFVALCGFWSGPAISLSPVCVAQVCQTKDYGKRYGTVTLLIGILLLIIVPVAGVILNDQNPSGPQTNYSGLICLCGGLYVCSSAFAYIAKGLKVGWKISNIF</sequence>
<reference evidence="5" key="2">
    <citation type="journal article" date="2023" name="IMA Fungus">
        <title>Comparative genomic study of the Penicillium genus elucidates a diverse pangenome and 15 lateral gene transfer events.</title>
        <authorList>
            <person name="Petersen C."/>
            <person name="Sorensen T."/>
            <person name="Nielsen M.R."/>
            <person name="Sondergaard T.E."/>
            <person name="Sorensen J.L."/>
            <person name="Fitzpatrick D.A."/>
            <person name="Frisvad J.C."/>
            <person name="Nielsen K.L."/>
        </authorList>
    </citation>
    <scope>NUCLEOTIDE SEQUENCE</scope>
    <source>
        <strain evidence="5">IBT 19713</strain>
    </source>
</reference>
<reference evidence="5" key="1">
    <citation type="submission" date="2022-11" db="EMBL/GenBank/DDBJ databases">
        <authorList>
            <person name="Petersen C."/>
        </authorList>
    </citation>
    <scope>NUCLEOTIDE SEQUENCE</scope>
    <source>
        <strain evidence="5">IBT 19713</strain>
    </source>
</reference>
<dbReference type="Gene3D" id="1.20.1250.20">
    <property type="entry name" value="MFS general substrate transporter like domains"/>
    <property type="match status" value="2"/>
</dbReference>
<comment type="subcellular location">
    <subcellularLocation>
        <location evidence="1">Membrane</location>
        <topology evidence="1">Multi-pass membrane protein</topology>
    </subcellularLocation>
</comment>
<keyword evidence="6" id="KW-1185">Reference proteome</keyword>
<feature type="transmembrane region" description="Helical" evidence="3">
    <location>
        <begin position="68"/>
        <end position="87"/>
    </location>
</feature>
<dbReference type="RefSeq" id="XP_058329086.1">
    <property type="nucleotide sequence ID" value="XM_058476196.1"/>
</dbReference>
<dbReference type="GO" id="GO:0022857">
    <property type="term" value="F:transmembrane transporter activity"/>
    <property type="evidence" value="ECO:0007669"/>
    <property type="project" value="InterPro"/>
</dbReference>
<feature type="transmembrane region" description="Helical" evidence="3">
    <location>
        <begin position="119"/>
        <end position="143"/>
    </location>
</feature>
<name>A0A9W9NT36_9EURO</name>
<evidence type="ECO:0000313" key="5">
    <source>
        <dbReference type="EMBL" id="KAJ5225675.1"/>
    </source>
</evidence>
<protein>
    <submittedName>
        <fullName evidence="5">Monocarboxylate permease</fullName>
    </submittedName>
</protein>
<dbReference type="PANTHER" id="PTHR11360">
    <property type="entry name" value="MONOCARBOXYLATE TRANSPORTER"/>
    <property type="match status" value="1"/>
</dbReference>
<organism evidence="5 6">
    <name type="scientific">Penicillium chermesinum</name>
    <dbReference type="NCBI Taxonomy" id="63820"/>
    <lineage>
        <taxon>Eukaryota</taxon>
        <taxon>Fungi</taxon>
        <taxon>Dikarya</taxon>
        <taxon>Ascomycota</taxon>
        <taxon>Pezizomycotina</taxon>
        <taxon>Eurotiomycetes</taxon>
        <taxon>Eurotiomycetidae</taxon>
        <taxon>Eurotiales</taxon>
        <taxon>Aspergillaceae</taxon>
        <taxon>Penicillium</taxon>
    </lineage>
</organism>
<comment type="caution">
    <text evidence="5">The sequence shown here is derived from an EMBL/GenBank/DDBJ whole genome shotgun (WGS) entry which is preliminary data.</text>
</comment>
<gene>
    <name evidence="5" type="ORF">N7468_006900</name>
</gene>
<dbReference type="OrthoDB" id="410267at2759"/>
<keyword evidence="3" id="KW-0472">Membrane</keyword>
<dbReference type="SUPFAM" id="SSF103473">
    <property type="entry name" value="MFS general substrate transporter"/>
    <property type="match status" value="1"/>
</dbReference>
<evidence type="ECO:0000256" key="3">
    <source>
        <dbReference type="SAM" id="Phobius"/>
    </source>
</evidence>
<comment type="similarity">
    <text evidence="2">Belongs to the major facilitator superfamily. Monocarboxylate porter (TC 2.A.1.13) family.</text>
</comment>
<keyword evidence="3" id="KW-0812">Transmembrane</keyword>
<dbReference type="PANTHER" id="PTHR11360:SF240">
    <property type="entry name" value="MONOCARBOXYLATE TRANSPORTER (EUROFUNG)-RELATED"/>
    <property type="match status" value="1"/>
</dbReference>
<feature type="domain" description="Major facilitator superfamily (MFS) profile" evidence="4">
    <location>
        <begin position="229"/>
        <end position="424"/>
    </location>
</feature>
<feature type="transmembrane region" description="Helical" evidence="3">
    <location>
        <begin position="264"/>
        <end position="286"/>
    </location>
</feature>
<feature type="transmembrane region" description="Helical" evidence="3">
    <location>
        <begin position="390"/>
        <end position="411"/>
    </location>
</feature>
<dbReference type="AlphaFoldDB" id="A0A9W9NT36"/>
<proteinExistence type="inferred from homology"/>
<feature type="transmembrane region" description="Helical" evidence="3">
    <location>
        <begin position="320"/>
        <end position="344"/>
    </location>
</feature>
<evidence type="ECO:0000256" key="2">
    <source>
        <dbReference type="ARBA" id="ARBA00006727"/>
    </source>
</evidence>
<feature type="transmembrane region" description="Helical" evidence="3">
    <location>
        <begin position="184"/>
        <end position="206"/>
    </location>
</feature>
<evidence type="ECO:0000256" key="1">
    <source>
        <dbReference type="ARBA" id="ARBA00004141"/>
    </source>
</evidence>
<dbReference type="InterPro" id="IPR050327">
    <property type="entry name" value="Proton-linked_MCT"/>
</dbReference>
<feature type="transmembrane region" description="Helical" evidence="3">
    <location>
        <begin position="155"/>
        <end position="178"/>
    </location>
</feature>
<accession>A0A9W9NT36</accession>
<feature type="transmembrane region" description="Helical" evidence="3">
    <location>
        <begin position="94"/>
        <end position="113"/>
    </location>
</feature>
<dbReference type="EMBL" id="JAPQKS010000005">
    <property type="protein sequence ID" value="KAJ5225675.1"/>
    <property type="molecule type" value="Genomic_DNA"/>
</dbReference>
<dbReference type="GeneID" id="83203499"/>
<feature type="transmembrane region" description="Helical" evidence="3">
    <location>
        <begin position="229"/>
        <end position="252"/>
    </location>
</feature>
<keyword evidence="3" id="KW-1133">Transmembrane helix</keyword>
<dbReference type="Proteomes" id="UP001150941">
    <property type="component" value="Unassembled WGS sequence"/>
</dbReference>
<dbReference type="InterPro" id="IPR011701">
    <property type="entry name" value="MFS"/>
</dbReference>
<dbReference type="Pfam" id="PF07690">
    <property type="entry name" value="MFS_1"/>
    <property type="match status" value="1"/>
</dbReference>
<feature type="transmembrane region" description="Helical" evidence="3">
    <location>
        <begin position="293"/>
        <end position="314"/>
    </location>
</feature>
<feature type="transmembrane region" description="Helical" evidence="3">
    <location>
        <begin position="27"/>
        <end position="48"/>
    </location>
</feature>
<dbReference type="PROSITE" id="PS50850">
    <property type="entry name" value="MFS"/>
    <property type="match status" value="1"/>
</dbReference>